<feature type="domain" description="Siroheme synthase central" evidence="8">
    <location>
        <begin position="136"/>
        <end position="157"/>
    </location>
</feature>
<organism evidence="9 10">
    <name type="scientific">Arcticibacter tournemirensis</name>
    <dbReference type="NCBI Taxonomy" id="699437"/>
    <lineage>
        <taxon>Bacteria</taxon>
        <taxon>Pseudomonadati</taxon>
        <taxon>Bacteroidota</taxon>
        <taxon>Sphingobacteriia</taxon>
        <taxon>Sphingobacteriales</taxon>
        <taxon>Sphingobacteriaceae</taxon>
        <taxon>Arcticibacter</taxon>
    </lineage>
</organism>
<evidence type="ECO:0000256" key="7">
    <source>
        <dbReference type="SAM" id="Phobius"/>
    </source>
</evidence>
<keyword evidence="4" id="KW-0520">NAD</keyword>
<dbReference type="Gene3D" id="1.10.8.610">
    <property type="entry name" value="SirC, precorrin-2 dehydrogenase, C-terminal helical domain-like"/>
    <property type="match status" value="1"/>
</dbReference>
<dbReference type="NCBIfam" id="TIGR01470">
    <property type="entry name" value="cysG_Nterm"/>
    <property type="match status" value="1"/>
</dbReference>
<evidence type="ECO:0000256" key="4">
    <source>
        <dbReference type="ARBA" id="ARBA00023027"/>
    </source>
</evidence>
<dbReference type="PANTHER" id="PTHR35330:SF1">
    <property type="entry name" value="SIROHEME BIOSYNTHESIS PROTEIN MET8"/>
    <property type="match status" value="1"/>
</dbReference>
<accession>A0A4Q0M5J5</accession>
<evidence type="ECO:0000256" key="6">
    <source>
        <dbReference type="ARBA" id="ARBA00047561"/>
    </source>
</evidence>
<dbReference type="Pfam" id="PF14824">
    <property type="entry name" value="Sirohm_synth_M"/>
    <property type="match status" value="1"/>
</dbReference>
<keyword evidence="7" id="KW-0472">Membrane</keyword>
<evidence type="ECO:0000256" key="3">
    <source>
        <dbReference type="ARBA" id="ARBA00023002"/>
    </source>
</evidence>
<dbReference type="Gene3D" id="3.40.50.720">
    <property type="entry name" value="NAD(P)-binding Rossmann-like Domain"/>
    <property type="match status" value="1"/>
</dbReference>
<gene>
    <name evidence="9" type="ORF">EKH83_17820</name>
</gene>
<dbReference type="GO" id="GO:0019354">
    <property type="term" value="P:siroheme biosynthetic process"/>
    <property type="evidence" value="ECO:0007669"/>
    <property type="project" value="UniProtKB-UniPathway"/>
</dbReference>
<dbReference type="SUPFAM" id="SSF75615">
    <property type="entry name" value="Siroheme synthase middle domains-like"/>
    <property type="match status" value="1"/>
</dbReference>
<keyword evidence="7" id="KW-0812">Transmembrane</keyword>
<reference evidence="9 10" key="1">
    <citation type="submission" date="2018-12" db="EMBL/GenBank/DDBJ databases">
        <title>The Draft Genome Sequence of the Soil Bacterium Pedobacter tournemirensis R1.</title>
        <authorList>
            <person name="He J."/>
        </authorList>
    </citation>
    <scope>NUCLEOTIDE SEQUENCE [LARGE SCALE GENOMIC DNA]</scope>
    <source>
        <strain evidence="9 10">R1</strain>
    </source>
</reference>
<dbReference type="InterPro" id="IPR036291">
    <property type="entry name" value="NAD(P)-bd_dom_sf"/>
</dbReference>
<evidence type="ECO:0000313" key="10">
    <source>
        <dbReference type="Proteomes" id="UP000290848"/>
    </source>
</evidence>
<keyword evidence="7" id="KW-1133">Transmembrane helix</keyword>
<dbReference type="InterPro" id="IPR028161">
    <property type="entry name" value="Met8-like"/>
</dbReference>
<dbReference type="GO" id="GO:0004325">
    <property type="term" value="F:ferrochelatase activity"/>
    <property type="evidence" value="ECO:0007669"/>
    <property type="project" value="InterPro"/>
</dbReference>
<protein>
    <recommendedName>
        <fullName evidence="2">precorrin-2 dehydrogenase</fullName>
        <ecNumber evidence="2">1.3.1.76</ecNumber>
    </recommendedName>
</protein>
<comment type="pathway">
    <text evidence="1">Porphyrin-containing compound metabolism; siroheme biosynthesis; sirohydrochlorin from precorrin-2: step 1/1.</text>
</comment>
<dbReference type="SUPFAM" id="SSF51735">
    <property type="entry name" value="NAD(P)-binding Rossmann-fold domains"/>
    <property type="match status" value="1"/>
</dbReference>
<evidence type="ECO:0000313" key="9">
    <source>
        <dbReference type="EMBL" id="RXF67926.1"/>
    </source>
</evidence>
<evidence type="ECO:0000256" key="1">
    <source>
        <dbReference type="ARBA" id="ARBA00005010"/>
    </source>
</evidence>
<dbReference type="UniPathway" id="UPA00262">
    <property type="reaction ID" value="UER00222"/>
</dbReference>
<name>A0A4Q0M5J5_9SPHI</name>
<comment type="catalytic activity">
    <reaction evidence="6">
        <text>precorrin-2 + NAD(+) = sirohydrochlorin + NADH + 2 H(+)</text>
        <dbReference type="Rhea" id="RHEA:15613"/>
        <dbReference type="ChEBI" id="CHEBI:15378"/>
        <dbReference type="ChEBI" id="CHEBI:57540"/>
        <dbReference type="ChEBI" id="CHEBI:57945"/>
        <dbReference type="ChEBI" id="CHEBI:58351"/>
        <dbReference type="ChEBI" id="CHEBI:58827"/>
        <dbReference type="EC" id="1.3.1.76"/>
    </reaction>
</comment>
<comment type="caution">
    <text evidence="9">The sequence shown here is derived from an EMBL/GenBank/DDBJ whole genome shotgun (WGS) entry which is preliminary data.</text>
</comment>
<evidence type="ECO:0000256" key="5">
    <source>
        <dbReference type="ARBA" id="ARBA00023244"/>
    </source>
</evidence>
<evidence type="ECO:0000259" key="8">
    <source>
        <dbReference type="Pfam" id="PF14824"/>
    </source>
</evidence>
<dbReference type="InterPro" id="IPR006367">
    <property type="entry name" value="Sirohaem_synthase_N"/>
</dbReference>
<sequence>MPASAAKQPESHSFNPLFPVFLKLANLDLLLVGGGYVALEKLSALLANSPQARIRLVATEISRDVKDIVIKHDIPYEERAFRPGDLEGIDLVIIAINDKAASTAIHACCKEKRILTNVADKPQYCDFYLSSIVQKGNLKIAISTNGKSPTIAKRVKEVLNDTFPDEIENVLDNMEKIRNTLKGDFSDKVRQLNHITRVLTPEKKRYRKPLLSILLYAGAAVFFMFAGYFILSYILK</sequence>
<dbReference type="Pfam" id="PF13241">
    <property type="entry name" value="NAD_binding_7"/>
    <property type="match status" value="1"/>
</dbReference>
<keyword evidence="3" id="KW-0560">Oxidoreductase</keyword>
<dbReference type="InterPro" id="IPR042518">
    <property type="entry name" value="SirC_C"/>
</dbReference>
<dbReference type="Proteomes" id="UP000290848">
    <property type="component" value="Unassembled WGS sequence"/>
</dbReference>
<feature type="transmembrane region" description="Helical" evidence="7">
    <location>
        <begin position="213"/>
        <end position="235"/>
    </location>
</feature>
<keyword evidence="5" id="KW-0627">Porphyrin biosynthesis</keyword>
<dbReference type="AlphaFoldDB" id="A0A4Q0M5J5"/>
<proteinExistence type="predicted"/>
<evidence type="ECO:0000256" key="2">
    <source>
        <dbReference type="ARBA" id="ARBA00012400"/>
    </source>
</evidence>
<dbReference type="EC" id="1.3.1.76" evidence="2"/>
<dbReference type="InterPro" id="IPR028281">
    <property type="entry name" value="Sirohaem_synthase_central"/>
</dbReference>
<dbReference type="EMBL" id="RXOC01000014">
    <property type="protein sequence ID" value="RXF67926.1"/>
    <property type="molecule type" value="Genomic_DNA"/>
</dbReference>
<dbReference type="GO" id="GO:0043115">
    <property type="term" value="F:precorrin-2 dehydrogenase activity"/>
    <property type="evidence" value="ECO:0007669"/>
    <property type="project" value="UniProtKB-EC"/>
</dbReference>
<dbReference type="PANTHER" id="PTHR35330">
    <property type="entry name" value="SIROHEME BIOSYNTHESIS PROTEIN MET8"/>
    <property type="match status" value="1"/>
</dbReference>